<reference evidence="1" key="1">
    <citation type="submission" date="2018-05" db="EMBL/GenBank/DDBJ databases">
        <title>Draft genome of Mucuna pruriens seed.</title>
        <authorList>
            <person name="Nnadi N.E."/>
            <person name="Vos R."/>
            <person name="Hasami M.H."/>
            <person name="Devisetty U.K."/>
            <person name="Aguiy J.C."/>
        </authorList>
    </citation>
    <scope>NUCLEOTIDE SEQUENCE [LARGE SCALE GENOMIC DNA]</scope>
    <source>
        <strain evidence="1">JCA_2017</strain>
    </source>
</reference>
<protein>
    <submittedName>
        <fullName evidence="1">Uncharacterized protein</fullName>
    </submittedName>
</protein>
<gene>
    <name evidence="1" type="ORF">CR513_00825</name>
</gene>
<proteinExistence type="predicted"/>
<dbReference type="EMBL" id="QJKJ01000124">
    <property type="protein sequence ID" value="RDY14158.1"/>
    <property type="molecule type" value="Genomic_DNA"/>
</dbReference>
<dbReference type="Proteomes" id="UP000257109">
    <property type="component" value="Unassembled WGS sequence"/>
</dbReference>
<accession>A0A371IGN4</accession>
<keyword evidence="2" id="KW-1185">Reference proteome</keyword>
<dbReference type="AlphaFoldDB" id="A0A371IGN4"/>
<comment type="caution">
    <text evidence="1">The sequence shown here is derived from an EMBL/GenBank/DDBJ whole genome shotgun (WGS) entry which is preliminary data.</text>
</comment>
<organism evidence="1 2">
    <name type="scientific">Mucuna pruriens</name>
    <name type="common">Velvet bean</name>
    <name type="synonym">Dolichos pruriens</name>
    <dbReference type="NCBI Taxonomy" id="157652"/>
    <lineage>
        <taxon>Eukaryota</taxon>
        <taxon>Viridiplantae</taxon>
        <taxon>Streptophyta</taxon>
        <taxon>Embryophyta</taxon>
        <taxon>Tracheophyta</taxon>
        <taxon>Spermatophyta</taxon>
        <taxon>Magnoliopsida</taxon>
        <taxon>eudicotyledons</taxon>
        <taxon>Gunneridae</taxon>
        <taxon>Pentapetalae</taxon>
        <taxon>rosids</taxon>
        <taxon>fabids</taxon>
        <taxon>Fabales</taxon>
        <taxon>Fabaceae</taxon>
        <taxon>Papilionoideae</taxon>
        <taxon>50 kb inversion clade</taxon>
        <taxon>NPAAA clade</taxon>
        <taxon>indigoferoid/millettioid clade</taxon>
        <taxon>Phaseoleae</taxon>
        <taxon>Mucuna</taxon>
    </lineage>
</organism>
<name>A0A371IGN4_MUCPR</name>
<sequence>MRKNIVKKEEEEGMTNRHIKTIDMRRIIGKLLYML</sequence>
<evidence type="ECO:0000313" key="1">
    <source>
        <dbReference type="EMBL" id="RDY14158.1"/>
    </source>
</evidence>
<evidence type="ECO:0000313" key="2">
    <source>
        <dbReference type="Proteomes" id="UP000257109"/>
    </source>
</evidence>